<dbReference type="InterPro" id="IPR011611">
    <property type="entry name" value="PfkB_dom"/>
</dbReference>
<name>A0ABU5RXX9_9CYAN</name>
<evidence type="ECO:0000259" key="3">
    <source>
        <dbReference type="Pfam" id="PF00294"/>
    </source>
</evidence>
<comment type="caution">
    <text evidence="4">The sequence shown here is derived from an EMBL/GenBank/DDBJ whole genome shotgun (WGS) entry which is preliminary data.</text>
</comment>
<sequence length="291" mass="30383">MEPLVPLPLAELPALPPLALAVVGHVEMVSFIGVDHLPAAGEILHAADFCELPAGGGAVVAVQMARLTGERIPFFTALGDDPLGRRAAEELEGLGLELHIAWREAPTRRGLTFIDADGERTITVIGERLMPTGADGLPWERLAQTDGVFVTATDAGGLRLARRARVLAATPRLRLPTLRQAGVTLDALIGSATDPGEAYRSEDLDPLPRLCIGTEADRGGVLMPGGRYAAGPCPGPVRDAYGAGDSFAAGVTTALAAGWDLRQAISLGAHCGAACLDGRGPYATQLRLIRR</sequence>
<reference evidence="4 5" key="1">
    <citation type="submission" date="2023-12" db="EMBL/GenBank/DDBJ databases">
        <title>Baltic Sea Cyanobacteria.</title>
        <authorList>
            <person name="Delbaje E."/>
            <person name="Fewer D.P."/>
            <person name="Shishido T.K."/>
        </authorList>
    </citation>
    <scope>NUCLEOTIDE SEQUENCE [LARGE SCALE GENOMIC DNA]</scope>
    <source>
        <strain evidence="4 5">UHCC 0139</strain>
    </source>
</reference>
<dbReference type="SUPFAM" id="SSF53613">
    <property type="entry name" value="Ribokinase-like"/>
    <property type="match status" value="1"/>
</dbReference>
<feature type="domain" description="Carbohydrate kinase PfkB" evidence="3">
    <location>
        <begin position="20"/>
        <end position="134"/>
    </location>
</feature>
<gene>
    <name evidence="4" type="ORF">VB738_15250</name>
</gene>
<dbReference type="GO" id="GO:0016301">
    <property type="term" value="F:kinase activity"/>
    <property type="evidence" value="ECO:0007669"/>
    <property type="project" value="UniProtKB-KW"/>
</dbReference>
<dbReference type="EMBL" id="JAYGHX010000013">
    <property type="protein sequence ID" value="MEA5392619.1"/>
    <property type="molecule type" value="Genomic_DNA"/>
</dbReference>
<dbReference type="Gene3D" id="3.40.1190.20">
    <property type="match status" value="1"/>
</dbReference>
<dbReference type="PANTHER" id="PTHR10584">
    <property type="entry name" value="SUGAR KINASE"/>
    <property type="match status" value="1"/>
</dbReference>
<dbReference type="RefSeq" id="WP_323306559.1">
    <property type="nucleotide sequence ID" value="NZ_JAYGHX010000013.1"/>
</dbReference>
<keyword evidence="2 4" id="KW-0418">Kinase</keyword>
<accession>A0ABU5RXX9</accession>
<dbReference type="Proteomes" id="UP001304461">
    <property type="component" value="Unassembled WGS sequence"/>
</dbReference>
<dbReference type="Pfam" id="PF00294">
    <property type="entry name" value="PfkB"/>
    <property type="match status" value="2"/>
</dbReference>
<keyword evidence="5" id="KW-1185">Reference proteome</keyword>
<evidence type="ECO:0000256" key="1">
    <source>
        <dbReference type="ARBA" id="ARBA00022679"/>
    </source>
</evidence>
<organism evidence="4 5">
    <name type="scientific">Cyanobium gracile UHCC 0139</name>
    <dbReference type="NCBI Taxonomy" id="3110308"/>
    <lineage>
        <taxon>Bacteria</taxon>
        <taxon>Bacillati</taxon>
        <taxon>Cyanobacteriota</taxon>
        <taxon>Cyanophyceae</taxon>
        <taxon>Synechococcales</taxon>
        <taxon>Prochlorococcaceae</taxon>
        <taxon>Cyanobium</taxon>
    </lineage>
</organism>
<dbReference type="PANTHER" id="PTHR10584:SF166">
    <property type="entry name" value="RIBOKINASE"/>
    <property type="match status" value="1"/>
</dbReference>
<evidence type="ECO:0000256" key="2">
    <source>
        <dbReference type="ARBA" id="ARBA00022777"/>
    </source>
</evidence>
<evidence type="ECO:0000313" key="5">
    <source>
        <dbReference type="Proteomes" id="UP001304461"/>
    </source>
</evidence>
<protein>
    <submittedName>
        <fullName evidence="4">PfkB family carbohydrate kinase</fullName>
    </submittedName>
</protein>
<dbReference type="InterPro" id="IPR029056">
    <property type="entry name" value="Ribokinase-like"/>
</dbReference>
<keyword evidence="1" id="KW-0808">Transferase</keyword>
<proteinExistence type="predicted"/>
<feature type="domain" description="Carbohydrate kinase PfkB" evidence="3">
    <location>
        <begin position="227"/>
        <end position="282"/>
    </location>
</feature>
<evidence type="ECO:0000313" key="4">
    <source>
        <dbReference type="EMBL" id="MEA5392619.1"/>
    </source>
</evidence>